<name>A0A7J7LS67_9MAGN</name>
<organism evidence="1 2">
    <name type="scientific">Kingdonia uniflora</name>
    <dbReference type="NCBI Taxonomy" id="39325"/>
    <lineage>
        <taxon>Eukaryota</taxon>
        <taxon>Viridiplantae</taxon>
        <taxon>Streptophyta</taxon>
        <taxon>Embryophyta</taxon>
        <taxon>Tracheophyta</taxon>
        <taxon>Spermatophyta</taxon>
        <taxon>Magnoliopsida</taxon>
        <taxon>Ranunculales</taxon>
        <taxon>Circaeasteraceae</taxon>
        <taxon>Kingdonia</taxon>
    </lineage>
</organism>
<evidence type="ECO:0000313" key="1">
    <source>
        <dbReference type="EMBL" id="KAF6145388.1"/>
    </source>
</evidence>
<reference evidence="1 2" key="1">
    <citation type="journal article" date="2020" name="IScience">
        <title>Genome Sequencing of the Endangered Kingdonia uniflora (Circaeasteraceae, Ranunculales) Reveals Potential Mechanisms of Evolutionary Specialization.</title>
        <authorList>
            <person name="Sun Y."/>
            <person name="Deng T."/>
            <person name="Zhang A."/>
            <person name="Moore M.J."/>
            <person name="Landis J.B."/>
            <person name="Lin N."/>
            <person name="Zhang H."/>
            <person name="Zhang X."/>
            <person name="Huang J."/>
            <person name="Zhang X."/>
            <person name="Sun H."/>
            <person name="Wang H."/>
        </authorList>
    </citation>
    <scope>NUCLEOTIDE SEQUENCE [LARGE SCALE GENOMIC DNA]</scope>
    <source>
        <strain evidence="1">TB1705</strain>
        <tissue evidence="1">Leaf</tissue>
    </source>
</reference>
<sequence>MVFDSELVLMPVIVLISLRTSLGVLCILEAWSLSIAIMIGGCLECWIPCGSVISSGLLVAGGLDGATESKEGICVHFGYYALRQVSGCGRSRLASDSFRVVLGWGLGNLVGLLLAEGRLPSRVIVFLRLFQVLATAVVILVELSRRLILKLLLLGSLRRELELDALVLIPSRGVPDLPIACARADPISYLRQLSSSEAR</sequence>
<keyword evidence="2" id="KW-1185">Reference proteome</keyword>
<evidence type="ECO:0000313" key="2">
    <source>
        <dbReference type="Proteomes" id="UP000541444"/>
    </source>
</evidence>
<proteinExistence type="predicted"/>
<dbReference type="AlphaFoldDB" id="A0A7J7LS67"/>
<dbReference type="Proteomes" id="UP000541444">
    <property type="component" value="Unassembled WGS sequence"/>
</dbReference>
<accession>A0A7J7LS67</accession>
<gene>
    <name evidence="1" type="ORF">GIB67_034158</name>
</gene>
<dbReference type="EMBL" id="JACGCM010002067">
    <property type="protein sequence ID" value="KAF6145388.1"/>
    <property type="molecule type" value="Genomic_DNA"/>
</dbReference>
<protein>
    <submittedName>
        <fullName evidence="1">Uncharacterized protein</fullName>
    </submittedName>
</protein>
<comment type="caution">
    <text evidence="1">The sequence shown here is derived from an EMBL/GenBank/DDBJ whole genome shotgun (WGS) entry which is preliminary data.</text>
</comment>